<evidence type="ECO:0000256" key="1">
    <source>
        <dbReference type="SAM" id="Phobius"/>
    </source>
</evidence>
<gene>
    <name evidence="2" type="ORF">HNR40_000356</name>
</gene>
<name>A0A7W7ZW66_9ACTN</name>
<proteinExistence type="predicted"/>
<dbReference type="Proteomes" id="UP000568380">
    <property type="component" value="Unassembled WGS sequence"/>
</dbReference>
<reference evidence="2 3" key="1">
    <citation type="submission" date="2020-08" db="EMBL/GenBank/DDBJ databases">
        <title>Genomic Encyclopedia of Type Strains, Phase IV (KMG-IV): sequencing the most valuable type-strain genomes for metagenomic binning, comparative biology and taxonomic classification.</title>
        <authorList>
            <person name="Goeker M."/>
        </authorList>
    </citation>
    <scope>NUCLEOTIDE SEQUENCE [LARGE SCALE GENOMIC DNA]</scope>
    <source>
        <strain evidence="2 3">DSM 45385</strain>
    </source>
</reference>
<keyword evidence="1" id="KW-0472">Membrane</keyword>
<comment type="caution">
    <text evidence="2">The sequence shown here is derived from an EMBL/GenBank/DDBJ whole genome shotgun (WGS) entry which is preliminary data.</text>
</comment>
<keyword evidence="1" id="KW-0812">Transmembrane</keyword>
<organism evidence="2 3">
    <name type="scientific">Nonomuraea endophytica</name>
    <dbReference type="NCBI Taxonomy" id="714136"/>
    <lineage>
        <taxon>Bacteria</taxon>
        <taxon>Bacillati</taxon>
        <taxon>Actinomycetota</taxon>
        <taxon>Actinomycetes</taxon>
        <taxon>Streptosporangiales</taxon>
        <taxon>Streptosporangiaceae</taxon>
        <taxon>Nonomuraea</taxon>
    </lineage>
</organism>
<sequence>MAVEHLFMLIMGVVIAAAVALTPLALALRGIRSGEWPVLHRRLVIWRGFIVR</sequence>
<feature type="transmembrane region" description="Helical" evidence="1">
    <location>
        <begin position="6"/>
        <end position="28"/>
    </location>
</feature>
<dbReference type="EMBL" id="JACHIN010000001">
    <property type="protein sequence ID" value="MBB5074910.1"/>
    <property type="molecule type" value="Genomic_DNA"/>
</dbReference>
<protein>
    <submittedName>
        <fullName evidence="2">Uncharacterized protein</fullName>
    </submittedName>
</protein>
<evidence type="ECO:0000313" key="3">
    <source>
        <dbReference type="Proteomes" id="UP000568380"/>
    </source>
</evidence>
<dbReference type="RefSeq" id="WP_184957885.1">
    <property type="nucleotide sequence ID" value="NZ_JACHIN010000001.1"/>
</dbReference>
<keyword evidence="1" id="KW-1133">Transmembrane helix</keyword>
<accession>A0A7W7ZW66</accession>
<evidence type="ECO:0000313" key="2">
    <source>
        <dbReference type="EMBL" id="MBB5074910.1"/>
    </source>
</evidence>
<keyword evidence="3" id="KW-1185">Reference proteome</keyword>
<dbReference type="AlphaFoldDB" id="A0A7W7ZW66"/>